<accession>A0A1R4AZL4</accession>
<dbReference type="GO" id="GO:0005886">
    <property type="term" value="C:plasma membrane"/>
    <property type="evidence" value="ECO:0007669"/>
    <property type="project" value="UniProtKB-ARBA"/>
</dbReference>
<evidence type="ECO:0000256" key="1">
    <source>
        <dbReference type="SAM" id="Phobius"/>
    </source>
</evidence>
<evidence type="ECO:0000313" key="3">
    <source>
        <dbReference type="EMBL" id="SJL82098.1"/>
    </source>
</evidence>
<keyword evidence="4" id="KW-1185">Reference proteome</keyword>
<dbReference type="PANTHER" id="PTHR42709:SF4">
    <property type="entry name" value="INNER MEMBRANE PROTEIN YQAA"/>
    <property type="match status" value="1"/>
</dbReference>
<feature type="transmembrane region" description="Helical" evidence="1">
    <location>
        <begin position="96"/>
        <end position="119"/>
    </location>
</feature>
<dbReference type="EMBL" id="FUFT01000001">
    <property type="protein sequence ID" value="SJL82098.1"/>
    <property type="molecule type" value="Genomic_DNA"/>
</dbReference>
<dbReference type="STRING" id="1918946.VPAL9027_00006"/>
<organism evidence="3 4">
    <name type="scientific">Vibrio palustris</name>
    <dbReference type="NCBI Taxonomy" id="1918946"/>
    <lineage>
        <taxon>Bacteria</taxon>
        <taxon>Pseudomonadati</taxon>
        <taxon>Pseudomonadota</taxon>
        <taxon>Gammaproteobacteria</taxon>
        <taxon>Vibrionales</taxon>
        <taxon>Vibrionaceae</taxon>
        <taxon>Vibrio</taxon>
    </lineage>
</organism>
<sequence length="150" mass="16921">MIASLFYDIYQYILNYPLLVLFLSAFISATLVPMGSEAIFVMALSETTLAAWVVITVASLGNTLGGITNYALGRWLSRYKASQRSQRRATEWLRRYGVWALLLSWLPVVGDPICVAAGWLRVPAYFAIAMMFIGKMSRYMVLAAIFYHFV</sequence>
<dbReference type="Proteomes" id="UP000189475">
    <property type="component" value="Unassembled WGS sequence"/>
</dbReference>
<feature type="transmembrane region" description="Helical" evidence="1">
    <location>
        <begin position="125"/>
        <end position="149"/>
    </location>
</feature>
<evidence type="ECO:0000259" key="2">
    <source>
        <dbReference type="Pfam" id="PF09335"/>
    </source>
</evidence>
<dbReference type="Pfam" id="PF09335">
    <property type="entry name" value="VTT_dom"/>
    <property type="match status" value="1"/>
</dbReference>
<feature type="domain" description="VTT" evidence="2">
    <location>
        <begin position="48"/>
        <end position="147"/>
    </location>
</feature>
<dbReference type="InterPro" id="IPR051311">
    <property type="entry name" value="DedA_domain"/>
</dbReference>
<name>A0A1R4AZL4_9VIBR</name>
<dbReference type="PANTHER" id="PTHR42709">
    <property type="entry name" value="ALKALINE PHOSPHATASE LIKE PROTEIN"/>
    <property type="match status" value="1"/>
</dbReference>
<keyword evidence="1" id="KW-1133">Transmembrane helix</keyword>
<feature type="transmembrane region" description="Helical" evidence="1">
    <location>
        <begin position="12"/>
        <end position="32"/>
    </location>
</feature>
<proteinExistence type="predicted"/>
<gene>
    <name evidence="3" type="primary">yqaA</name>
    <name evidence="3" type="ORF">VPAL9027_00006</name>
</gene>
<protein>
    <submittedName>
        <fullName evidence="3">Inner membrane protein YqaA</fullName>
    </submittedName>
</protein>
<dbReference type="InterPro" id="IPR032816">
    <property type="entry name" value="VTT_dom"/>
</dbReference>
<reference evidence="3 4" key="1">
    <citation type="submission" date="2017-02" db="EMBL/GenBank/DDBJ databases">
        <authorList>
            <person name="Peterson S.W."/>
        </authorList>
    </citation>
    <scope>NUCLEOTIDE SEQUENCE [LARGE SCALE GENOMIC DNA]</scope>
    <source>
        <strain evidence="3 4">CECT 9027</strain>
    </source>
</reference>
<evidence type="ECO:0000313" key="4">
    <source>
        <dbReference type="Proteomes" id="UP000189475"/>
    </source>
</evidence>
<feature type="transmembrane region" description="Helical" evidence="1">
    <location>
        <begin position="52"/>
        <end position="76"/>
    </location>
</feature>
<keyword evidence="1" id="KW-0472">Membrane</keyword>
<dbReference type="RefSeq" id="WP_235861801.1">
    <property type="nucleotide sequence ID" value="NZ_AP024887.1"/>
</dbReference>
<keyword evidence="1" id="KW-0812">Transmembrane</keyword>
<dbReference type="AlphaFoldDB" id="A0A1R4AZL4"/>